<accession>A0A382VJW2</accession>
<evidence type="ECO:0000313" key="2">
    <source>
        <dbReference type="EMBL" id="SVD46826.1"/>
    </source>
</evidence>
<feature type="non-terminal residue" evidence="2">
    <location>
        <position position="284"/>
    </location>
</feature>
<reference evidence="2" key="1">
    <citation type="submission" date="2018-05" db="EMBL/GenBank/DDBJ databases">
        <authorList>
            <person name="Lanie J.A."/>
            <person name="Ng W.-L."/>
            <person name="Kazmierczak K.M."/>
            <person name="Andrzejewski T.M."/>
            <person name="Davidsen T.M."/>
            <person name="Wayne K.J."/>
            <person name="Tettelin H."/>
            <person name="Glass J.I."/>
            <person name="Rusch D."/>
            <person name="Podicherti R."/>
            <person name="Tsui H.-C.T."/>
            <person name="Winkler M.E."/>
        </authorList>
    </citation>
    <scope>NUCLEOTIDE SEQUENCE</scope>
</reference>
<sequence length="284" mass="31275">SIKDVQHLLSQDEAMLTYVVGDEESYLWVIRPDLEIFFTLAAGEEELTQTVTQLRKSLSPLSVLRPFDLKAARNLYNLLLKPAEVYLKGAEHLLVVQDGPLESLPMGILVKQLDRISEEDTGDESVALVSRGLEGVVVEDDSPEEGSTNNLYASYREAKWLAQEYAITMLPSVSSLKALRGGGTNFSSRAPKSFMGFGDPLLGSAVAENKYMPSSSELLSRGAVADAEEVRQLPRLPETDKELRSIARTLGAPPDSVYLREDATESKVKSLELFQSRILAFATH</sequence>
<feature type="non-terminal residue" evidence="2">
    <location>
        <position position="1"/>
    </location>
</feature>
<dbReference type="AlphaFoldDB" id="A0A382VJW2"/>
<protein>
    <recommendedName>
        <fullName evidence="1">CHAT domain-containing protein</fullName>
    </recommendedName>
</protein>
<proteinExistence type="predicted"/>
<dbReference type="Pfam" id="PF12770">
    <property type="entry name" value="CHAT"/>
    <property type="match status" value="1"/>
</dbReference>
<dbReference type="InterPro" id="IPR024983">
    <property type="entry name" value="CHAT_dom"/>
</dbReference>
<organism evidence="2">
    <name type="scientific">marine metagenome</name>
    <dbReference type="NCBI Taxonomy" id="408172"/>
    <lineage>
        <taxon>unclassified sequences</taxon>
        <taxon>metagenomes</taxon>
        <taxon>ecological metagenomes</taxon>
    </lineage>
</organism>
<feature type="domain" description="CHAT" evidence="1">
    <location>
        <begin position="158"/>
        <end position="284"/>
    </location>
</feature>
<name>A0A382VJW2_9ZZZZ</name>
<evidence type="ECO:0000259" key="1">
    <source>
        <dbReference type="Pfam" id="PF12770"/>
    </source>
</evidence>
<dbReference type="EMBL" id="UINC01152578">
    <property type="protein sequence ID" value="SVD46826.1"/>
    <property type="molecule type" value="Genomic_DNA"/>
</dbReference>
<gene>
    <name evidence="2" type="ORF">METZ01_LOCUS399680</name>
</gene>